<dbReference type="Proteomes" id="UP000054563">
    <property type="component" value="Unassembled WGS sequence"/>
</dbReference>
<name>A0A0J8UDE2_COCIT</name>
<dbReference type="Pfam" id="PF26140">
    <property type="entry name" value="HEAT_URB1"/>
    <property type="match status" value="1"/>
</dbReference>
<dbReference type="AlphaFoldDB" id="A0A0J8UDE2"/>
<sequence length="220" mass="24534">MKDAIAAFRQTPKDNIQQQDAVLELLSMFYQVIPAIALKEKFDVSLTLVDVLKQLDNSELSGYDKQLLFSQLQSLLIIAQESPTMRWWQKPGSLEFSAFTSVLKVVASAPDNSPLEEIKPLLQDILVHNSVLADRESFSALTQGLTVSAPEDFKAQLDFIDNCVTRLVKKPVLYLDQGQSLLGSVYLLLRLMNSGRSWSKLGIGIVKWQLQAGLPSFLGH</sequence>
<evidence type="ECO:0000259" key="1">
    <source>
        <dbReference type="Pfam" id="PF26140"/>
    </source>
</evidence>
<dbReference type="GO" id="GO:0000466">
    <property type="term" value="P:maturation of 5.8S rRNA from tricistronic rRNA transcript (SSU-rRNA, 5.8S rRNA, LSU-rRNA)"/>
    <property type="evidence" value="ECO:0007669"/>
    <property type="project" value="TreeGrafter"/>
</dbReference>
<reference evidence="3" key="1">
    <citation type="journal article" date="2010" name="Genome Res.">
        <title>Population genomic sequencing of Coccidioides fungi reveals recent hybridization and transposon control.</title>
        <authorList>
            <person name="Neafsey D.E."/>
            <person name="Barker B.M."/>
            <person name="Sharpton T.J."/>
            <person name="Stajich J.E."/>
            <person name="Park D.J."/>
            <person name="Whiston E."/>
            <person name="Hung C.-Y."/>
            <person name="McMahan C."/>
            <person name="White J."/>
            <person name="Sykes S."/>
            <person name="Heiman D."/>
            <person name="Young S."/>
            <person name="Zeng Q."/>
            <person name="Abouelleil A."/>
            <person name="Aftuck L."/>
            <person name="Bessette D."/>
            <person name="Brown A."/>
            <person name="FitzGerald M."/>
            <person name="Lui A."/>
            <person name="Macdonald J.P."/>
            <person name="Priest M."/>
            <person name="Orbach M.J."/>
            <person name="Galgiani J.N."/>
            <person name="Kirkland T.N."/>
            <person name="Cole G.T."/>
            <person name="Birren B.W."/>
            <person name="Henn M.R."/>
            <person name="Taylor J.W."/>
            <person name="Rounsley S.D."/>
        </authorList>
    </citation>
    <scope>NUCLEOTIDE SEQUENCE [LARGE SCALE GENOMIC DNA]</scope>
    <source>
        <strain evidence="3">H538.4</strain>
    </source>
</reference>
<dbReference type="InterPro" id="IPR059018">
    <property type="entry name" value="HEAT_URB1"/>
</dbReference>
<dbReference type="PANTHER" id="PTHR13500">
    <property type="entry name" value="NUCLEOLAR PRERIBOSOMAL-ASSOCIATED PROTEIN 1"/>
    <property type="match status" value="1"/>
</dbReference>
<protein>
    <recommendedName>
        <fullName evidence="1">URB1 central HEAT repeat domain-containing protein</fullName>
    </recommendedName>
</protein>
<accession>A0A0J8UDE2</accession>
<dbReference type="VEuPathDB" id="FungiDB:CIHG_03077"/>
<evidence type="ECO:0000313" key="2">
    <source>
        <dbReference type="EMBL" id="KMU85293.1"/>
    </source>
</evidence>
<dbReference type="GO" id="GO:0000463">
    <property type="term" value="P:maturation of LSU-rRNA from tricistronic rRNA transcript (SSU-rRNA, 5.8S rRNA, LSU-rRNA)"/>
    <property type="evidence" value="ECO:0007669"/>
    <property type="project" value="TreeGrafter"/>
</dbReference>
<feature type="domain" description="URB1 central HEAT repeat" evidence="1">
    <location>
        <begin position="82"/>
        <end position="183"/>
    </location>
</feature>
<dbReference type="PANTHER" id="PTHR13500:SF0">
    <property type="entry name" value="NUCLEOLAR PRE-RIBOSOMAL-ASSOCIATED PROTEIN 1"/>
    <property type="match status" value="1"/>
</dbReference>
<proteinExistence type="predicted"/>
<dbReference type="InterPro" id="IPR039844">
    <property type="entry name" value="URB1"/>
</dbReference>
<dbReference type="EMBL" id="DS016988">
    <property type="protein sequence ID" value="KMU85293.1"/>
    <property type="molecule type" value="Genomic_DNA"/>
</dbReference>
<dbReference type="GO" id="GO:0005730">
    <property type="term" value="C:nucleolus"/>
    <property type="evidence" value="ECO:0007669"/>
    <property type="project" value="TreeGrafter"/>
</dbReference>
<dbReference type="STRING" id="396776.A0A0J8UDE2"/>
<evidence type="ECO:0000313" key="3">
    <source>
        <dbReference type="Proteomes" id="UP000054563"/>
    </source>
</evidence>
<gene>
    <name evidence="2" type="ORF">CIHG_03077</name>
</gene>
<organism evidence="2 3">
    <name type="scientific">Coccidioides immitis H538.4</name>
    <dbReference type="NCBI Taxonomy" id="396776"/>
    <lineage>
        <taxon>Eukaryota</taxon>
        <taxon>Fungi</taxon>
        <taxon>Dikarya</taxon>
        <taxon>Ascomycota</taxon>
        <taxon>Pezizomycotina</taxon>
        <taxon>Eurotiomycetes</taxon>
        <taxon>Eurotiomycetidae</taxon>
        <taxon>Onygenales</taxon>
        <taxon>Onygenaceae</taxon>
        <taxon>Coccidioides</taxon>
    </lineage>
</organism>